<evidence type="ECO:0000313" key="2">
    <source>
        <dbReference type="EMBL" id="ADZ09366.1"/>
    </source>
</evidence>
<proteinExistence type="predicted"/>
<dbReference type="eggNOG" id="arCOG07652">
    <property type="taxonomic scope" value="Archaea"/>
</dbReference>
<reference evidence="3" key="1">
    <citation type="submission" date="2011-02" db="EMBL/GenBank/DDBJ databases">
        <title>Complete sequence of Methanobacterium sp. AL-21.</title>
        <authorList>
            <consortium name="US DOE Joint Genome Institute"/>
            <person name="Lucas S."/>
            <person name="Copeland A."/>
            <person name="Lapidus A."/>
            <person name="Cheng J.-F."/>
            <person name="Goodwin L."/>
            <person name="Pitluck S."/>
            <person name="Chertkov O."/>
            <person name="Detter J.C."/>
            <person name="Han C."/>
            <person name="Tapia R."/>
            <person name="Land M."/>
            <person name="Hauser L."/>
            <person name="Kyrpides N."/>
            <person name="Ivanova N."/>
            <person name="Mikhailova N."/>
            <person name="Pagani I."/>
            <person name="Cadillo-Quiroz H."/>
            <person name="Imachi H."/>
            <person name="Zinder S."/>
            <person name="Liu W."/>
            <person name="Woyke T."/>
        </authorList>
    </citation>
    <scope>NUCLEOTIDE SEQUENCE [LARGE SCALE GENOMIC DNA]</scope>
    <source>
        <strain evidence="3">AL-21</strain>
    </source>
</reference>
<gene>
    <name evidence="2" type="ordered locus">Metbo_1121</name>
</gene>
<keyword evidence="1" id="KW-0472">Membrane</keyword>
<dbReference type="KEGG" id="mel:Metbo_1121"/>
<keyword evidence="1" id="KW-1133">Transmembrane helix</keyword>
<protein>
    <submittedName>
        <fullName evidence="2">Uncharacterized protein</fullName>
    </submittedName>
</protein>
<feature type="transmembrane region" description="Helical" evidence="1">
    <location>
        <begin position="159"/>
        <end position="178"/>
    </location>
</feature>
<feature type="transmembrane region" description="Helical" evidence="1">
    <location>
        <begin position="184"/>
        <end position="207"/>
    </location>
</feature>
<dbReference type="HOGENOM" id="CLU_1352117_0_0_2"/>
<keyword evidence="3" id="KW-1185">Reference proteome</keyword>
<accession>F0T5X3</accession>
<keyword evidence="1" id="KW-0812">Transmembrane</keyword>
<organism evidence="2 3">
    <name type="scientific">Methanobacterium lacus (strain AL-21)</name>
    <dbReference type="NCBI Taxonomy" id="877455"/>
    <lineage>
        <taxon>Archaea</taxon>
        <taxon>Methanobacteriati</taxon>
        <taxon>Methanobacteriota</taxon>
        <taxon>Methanomada group</taxon>
        <taxon>Methanobacteria</taxon>
        <taxon>Methanobacteriales</taxon>
        <taxon>Methanobacteriaceae</taxon>
        <taxon>Methanobacterium</taxon>
    </lineage>
</organism>
<dbReference type="AlphaFoldDB" id="F0T5X3"/>
<dbReference type="EMBL" id="CP002551">
    <property type="protein sequence ID" value="ADZ09366.1"/>
    <property type="molecule type" value="Genomic_DNA"/>
</dbReference>
<sequence>MGRNIIIIMENVIQIMEEINKGKNIIFYNKNIYDCYDQLQDDYVCIYFNEPTPVKGKLIKIINEITEDDRPSLNRKTIAALKEILIKGLKYERLIICFNHFDSLTNKSVKVYQSLNSLENIQFVCSFNKKFKKEIYPFYSQFELANKEEYEKKTVKDEINMTFPLYLFIALLCFVIYLKAASSLYMAFILIGAAWFSLIIFRTLIFIGGRP</sequence>
<reference evidence="2 3" key="2">
    <citation type="journal article" date="2014" name="Int. J. Syst. Evol. Microbiol.">
        <title>Methanobacterium paludis sp. nov. and a novel strain of Methanobacterium lacus isolated from northern peatlands.</title>
        <authorList>
            <person name="Cadillo-Quiroz H."/>
            <person name="Brauer S.L."/>
            <person name="Goodson N."/>
            <person name="Yavitt J.B."/>
            <person name="Zinder S.H."/>
        </authorList>
    </citation>
    <scope>NUCLEOTIDE SEQUENCE [LARGE SCALE GENOMIC DNA]</scope>
    <source>
        <strain evidence="2 3">AL-21</strain>
    </source>
</reference>
<evidence type="ECO:0000256" key="1">
    <source>
        <dbReference type="SAM" id="Phobius"/>
    </source>
</evidence>
<dbReference type="Proteomes" id="UP000007490">
    <property type="component" value="Chromosome"/>
</dbReference>
<name>F0T5X3_METLA</name>
<evidence type="ECO:0000313" key="3">
    <source>
        <dbReference type="Proteomes" id="UP000007490"/>
    </source>
</evidence>